<dbReference type="SUPFAM" id="SSF51161">
    <property type="entry name" value="Trimeric LpxA-like enzymes"/>
    <property type="match status" value="1"/>
</dbReference>
<feature type="binding site" evidence="18">
    <location>
        <position position="403"/>
    </location>
    <ligand>
        <name>acetyl-CoA</name>
        <dbReference type="ChEBI" id="CHEBI:57288"/>
    </ligand>
</feature>
<dbReference type="GO" id="GO:0071555">
    <property type="term" value="P:cell wall organization"/>
    <property type="evidence" value="ECO:0007669"/>
    <property type="project" value="UniProtKB-KW"/>
</dbReference>
<comment type="subunit">
    <text evidence="18">Homotrimer.</text>
</comment>
<dbReference type="GO" id="GO:0003977">
    <property type="term" value="F:UDP-N-acetylglucosamine diphosphorylase activity"/>
    <property type="evidence" value="ECO:0007669"/>
    <property type="project" value="UniProtKB-UniRule"/>
</dbReference>
<protein>
    <recommendedName>
        <fullName evidence="18">Bifunctional protein GlmU</fullName>
    </recommendedName>
    <domain>
        <recommendedName>
            <fullName evidence="18">UDP-N-acetylglucosamine pyrophosphorylase</fullName>
            <ecNumber evidence="18">2.7.7.23</ecNumber>
        </recommendedName>
        <alternativeName>
            <fullName evidence="18">N-acetylglucosamine-1-phosphate uridyltransferase</fullName>
        </alternativeName>
    </domain>
    <domain>
        <recommendedName>
            <fullName evidence="18">Glucosamine-1-phosphate N-acetyltransferase</fullName>
            <ecNumber evidence="18">2.3.1.157</ecNumber>
        </recommendedName>
    </domain>
</protein>
<evidence type="ECO:0000256" key="17">
    <source>
        <dbReference type="ARBA" id="ARBA00049628"/>
    </source>
</evidence>
<evidence type="ECO:0000256" key="11">
    <source>
        <dbReference type="ARBA" id="ARBA00022984"/>
    </source>
</evidence>
<feature type="binding site" evidence="18">
    <location>
        <position position="421"/>
    </location>
    <ligand>
        <name>acetyl-CoA</name>
        <dbReference type="ChEBI" id="CHEBI:57288"/>
    </ligand>
</feature>
<dbReference type="GO" id="GO:0009252">
    <property type="term" value="P:peptidoglycan biosynthetic process"/>
    <property type="evidence" value="ECO:0007669"/>
    <property type="project" value="UniProtKB-UniRule"/>
</dbReference>
<feature type="binding site" evidence="18">
    <location>
        <position position="349"/>
    </location>
    <ligand>
        <name>UDP-N-acetyl-alpha-D-glucosamine</name>
        <dbReference type="ChEBI" id="CHEBI:57705"/>
    </ligand>
</feature>
<evidence type="ECO:0000256" key="13">
    <source>
        <dbReference type="ARBA" id="ARBA00023315"/>
    </source>
</evidence>
<feature type="domain" description="MobA-like NTP transferase" evidence="19">
    <location>
        <begin position="5"/>
        <end position="122"/>
    </location>
</feature>
<feature type="binding site" evidence="18">
    <location>
        <begin position="100"/>
        <end position="102"/>
    </location>
    <ligand>
        <name>UDP-N-acetyl-alpha-D-glucosamine</name>
        <dbReference type="ChEBI" id="CHEBI:57705"/>
    </ligand>
</feature>
<feature type="binding site" evidence="18">
    <location>
        <position position="378"/>
    </location>
    <ligand>
        <name>acetyl-CoA</name>
        <dbReference type="ChEBI" id="CHEBI:57288"/>
    </ligand>
</feature>
<dbReference type="Pfam" id="PF12804">
    <property type="entry name" value="NTP_transf_3"/>
    <property type="match status" value="1"/>
</dbReference>
<dbReference type="Gene3D" id="3.90.550.10">
    <property type="entry name" value="Spore Coat Polysaccharide Biosynthesis Protein SpsA, Chain A"/>
    <property type="match status" value="1"/>
</dbReference>
<organism evidence="21 22">
    <name type="scientific">Idiomarina ramblicola</name>
    <dbReference type="NCBI Taxonomy" id="263724"/>
    <lineage>
        <taxon>Bacteria</taxon>
        <taxon>Pseudomonadati</taxon>
        <taxon>Pseudomonadota</taxon>
        <taxon>Gammaproteobacteria</taxon>
        <taxon>Alteromonadales</taxon>
        <taxon>Idiomarinaceae</taxon>
        <taxon>Idiomarina</taxon>
    </lineage>
</organism>
<evidence type="ECO:0000256" key="14">
    <source>
        <dbReference type="ARBA" id="ARBA00023316"/>
    </source>
</evidence>
<evidence type="ECO:0000256" key="5">
    <source>
        <dbReference type="ARBA" id="ARBA00022679"/>
    </source>
</evidence>
<evidence type="ECO:0000256" key="18">
    <source>
        <dbReference type="HAMAP-Rule" id="MF_01631"/>
    </source>
</evidence>
<keyword evidence="8 18" id="KW-0677">Repeat</keyword>
<comment type="catalytic activity">
    <reaction evidence="15 18">
        <text>alpha-D-glucosamine 1-phosphate + acetyl-CoA = N-acetyl-alpha-D-glucosamine 1-phosphate + CoA + H(+)</text>
        <dbReference type="Rhea" id="RHEA:13725"/>
        <dbReference type="ChEBI" id="CHEBI:15378"/>
        <dbReference type="ChEBI" id="CHEBI:57287"/>
        <dbReference type="ChEBI" id="CHEBI:57288"/>
        <dbReference type="ChEBI" id="CHEBI:57776"/>
        <dbReference type="ChEBI" id="CHEBI:58516"/>
        <dbReference type="EC" id="2.3.1.157"/>
    </reaction>
</comment>
<feature type="binding site" evidence="18">
    <location>
        <position position="102"/>
    </location>
    <ligand>
        <name>Mg(2+)</name>
        <dbReference type="ChEBI" id="CHEBI:18420"/>
    </ligand>
</feature>
<dbReference type="InterPro" id="IPR018357">
    <property type="entry name" value="Hexapep_transf_CS"/>
</dbReference>
<keyword evidence="5 18" id="KW-0808">Transferase</keyword>
<feature type="binding site" evidence="18">
    <location>
        <begin position="8"/>
        <end position="11"/>
    </location>
    <ligand>
        <name>UDP-N-acetyl-alpha-D-glucosamine</name>
        <dbReference type="ChEBI" id="CHEBI:57705"/>
    </ligand>
</feature>
<dbReference type="GO" id="GO:0016020">
    <property type="term" value="C:membrane"/>
    <property type="evidence" value="ECO:0007669"/>
    <property type="project" value="GOC"/>
</dbReference>
<comment type="function">
    <text evidence="17 18">Catalyzes the last two sequential reactions in the de novo biosynthetic pathway for UDP-N-acetylglucosamine (UDP-GlcNAc). The C-terminal domain catalyzes the transfer of acetyl group from acetyl coenzyme A to glucosamine-1-phosphate (GlcN-1-P) to produce N-acetylglucosamine-1-phosphate (GlcNAc-1-P), which is converted into UDP-GlcNAc by the transfer of uridine 5-monophosphate (from uridine 5-triphosphate), a reaction catalyzed by the N-terminal domain.</text>
</comment>
<feature type="binding site" evidence="18">
    <location>
        <begin position="78"/>
        <end position="79"/>
    </location>
    <ligand>
        <name>UDP-N-acetyl-alpha-D-glucosamine</name>
        <dbReference type="ChEBI" id="CHEBI:57705"/>
    </ligand>
</feature>
<feature type="binding site" evidence="18">
    <location>
        <position position="438"/>
    </location>
    <ligand>
        <name>acetyl-CoA</name>
        <dbReference type="ChEBI" id="CHEBI:57288"/>
    </ligand>
</feature>
<dbReference type="EC" id="2.7.7.23" evidence="18"/>
<dbReference type="GO" id="GO:0008360">
    <property type="term" value="P:regulation of cell shape"/>
    <property type="evidence" value="ECO:0007669"/>
    <property type="project" value="UniProtKB-KW"/>
</dbReference>
<keyword evidence="9 18" id="KW-0460">Magnesium</keyword>
<evidence type="ECO:0000256" key="1">
    <source>
        <dbReference type="ARBA" id="ARBA00004496"/>
    </source>
</evidence>
<evidence type="ECO:0000256" key="7">
    <source>
        <dbReference type="ARBA" id="ARBA00022723"/>
    </source>
</evidence>
<feature type="binding site" evidence="18">
    <location>
        <position position="22"/>
    </location>
    <ligand>
        <name>UDP-N-acetyl-alpha-D-glucosamine</name>
        <dbReference type="ChEBI" id="CHEBI:57705"/>
    </ligand>
</feature>
<dbReference type="GO" id="GO:0019134">
    <property type="term" value="F:glucosamine-1-phosphate N-acetyltransferase activity"/>
    <property type="evidence" value="ECO:0007669"/>
    <property type="project" value="UniProtKB-UniRule"/>
</dbReference>
<feature type="region of interest" description="Pyrophosphorylase" evidence="18">
    <location>
        <begin position="1"/>
        <end position="227"/>
    </location>
</feature>
<dbReference type="UniPathway" id="UPA00113">
    <property type="reaction ID" value="UER00532"/>
</dbReference>
<dbReference type="OrthoDB" id="9775031at2"/>
<dbReference type="Pfam" id="PF00132">
    <property type="entry name" value="Hexapep"/>
    <property type="match status" value="1"/>
</dbReference>
<dbReference type="InterPro" id="IPR025877">
    <property type="entry name" value="MobA-like_NTP_Trfase"/>
</dbReference>
<dbReference type="PANTHER" id="PTHR43584">
    <property type="entry name" value="NUCLEOTIDYL TRANSFERASE"/>
    <property type="match status" value="1"/>
</dbReference>
<dbReference type="CDD" id="cd02540">
    <property type="entry name" value="GT2_GlmU_N_bac"/>
    <property type="match status" value="1"/>
</dbReference>
<reference evidence="22" key="1">
    <citation type="journal article" date="2018" name="Front. Microbiol.">
        <title>Genome-Based Analysis Reveals the Taxonomy and Diversity of the Family Idiomarinaceae.</title>
        <authorList>
            <person name="Liu Y."/>
            <person name="Lai Q."/>
            <person name="Shao Z."/>
        </authorList>
    </citation>
    <scope>NUCLEOTIDE SEQUENCE [LARGE SCALE GENOMIC DNA]</scope>
    <source>
        <strain evidence="22">R22</strain>
    </source>
</reference>
<dbReference type="Proteomes" id="UP000288058">
    <property type="component" value="Unassembled WGS sequence"/>
</dbReference>
<accession>A0A432Z0G6</accession>
<dbReference type="GO" id="GO:0006048">
    <property type="term" value="P:UDP-N-acetylglucosamine biosynthetic process"/>
    <property type="evidence" value="ECO:0007669"/>
    <property type="project" value="UniProtKB-UniPathway"/>
</dbReference>
<dbReference type="InterPro" id="IPR001451">
    <property type="entry name" value="Hexapep"/>
</dbReference>
<comment type="similarity">
    <text evidence="2 18">In the C-terminal section; belongs to the transferase hexapeptide repeat family.</text>
</comment>
<feature type="region of interest" description="N-acetyltransferase" evidence="18">
    <location>
        <begin position="249"/>
        <end position="456"/>
    </location>
</feature>
<evidence type="ECO:0000313" key="21">
    <source>
        <dbReference type="EMBL" id="RUO69683.1"/>
    </source>
</evidence>
<evidence type="ECO:0000256" key="12">
    <source>
        <dbReference type="ARBA" id="ARBA00023268"/>
    </source>
</evidence>
<keyword evidence="4 18" id="KW-0963">Cytoplasm</keyword>
<dbReference type="InterPro" id="IPR029044">
    <property type="entry name" value="Nucleotide-diphossugar_trans"/>
</dbReference>
<dbReference type="NCBIfam" id="TIGR01173">
    <property type="entry name" value="glmU"/>
    <property type="match status" value="1"/>
</dbReference>
<evidence type="ECO:0000256" key="10">
    <source>
        <dbReference type="ARBA" id="ARBA00022960"/>
    </source>
</evidence>
<dbReference type="GO" id="GO:0000287">
    <property type="term" value="F:magnesium ion binding"/>
    <property type="evidence" value="ECO:0007669"/>
    <property type="project" value="UniProtKB-UniRule"/>
</dbReference>
<evidence type="ECO:0000256" key="15">
    <source>
        <dbReference type="ARBA" id="ARBA00048247"/>
    </source>
</evidence>
<feature type="binding site" evidence="18">
    <location>
        <position position="225"/>
    </location>
    <ligand>
        <name>Mg(2+)</name>
        <dbReference type="ChEBI" id="CHEBI:18420"/>
    </ligand>
</feature>
<keyword evidence="14 18" id="KW-0961">Cell wall biogenesis/degradation</keyword>
<dbReference type="HAMAP" id="MF_01631">
    <property type="entry name" value="GlmU"/>
    <property type="match status" value="1"/>
</dbReference>
<comment type="similarity">
    <text evidence="3 18">In the N-terminal section; belongs to the N-acetylglucosamine-1-phosphate uridyltransferase family.</text>
</comment>
<dbReference type="RefSeq" id="WP_126781620.1">
    <property type="nucleotide sequence ID" value="NZ_PIQC01000004.1"/>
</dbReference>
<feature type="binding site" evidence="18">
    <location>
        <position position="73"/>
    </location>
    <ligand>
        <name>UDP-N-acetyl-alpha-D-glucosamine</name>
        <dbReference type="ChEBI" id="CHEBI:57705"/>
    </ligand>
</feature>
<dbReference type="UniPathway" id="UPA00973"/>
<name>A0A432Z0G6_9GAMM</name>
<gene>
    <name evidence="18 21" type="primary">glmU</name>
    <name evidence="21" type="ORF">CWI78_07090</name>
</gene>
<evidence type="ECO:0000256" key="9">
    <source>
        <dbReference type="ARBA" id="ARBA00022842"/>
    </source>
</evidence>
<keyword evidence="6 18" id="KW-0548">Nucleotidyltransferase</keyword>
<comment type="pathway">
    <text evidence="18">Nucleotide-sugar biosynthesis; UDP-N-acetyl-alpha-D-glucosamine biosynthesis; N-acetyl-alpha-D-glucosamine 1-phosphate from alpha-D-glucosamine 6-phosphate (route II): step 2/2.</text>
</comment>
<keyword evidence="12 18" id="KW-0511">Multifunctional enzyme</keyword>
<dbReference type="PROSITE" id="PS00101">
    <property type="entry name" value="HEXAPEP_TRANSFERASES"/>
    <property type="match status" value="1"/>
</dbReference>
<feature type="binding site" evidence="18">
    <location>
        <position position="152"/>
    </location>
    <ligand>
        <name>UDP-N-acetyl-alpha-D-glucosamine</name>
        <dbReference type="ChEBI" id="CHEBI:57705"/>
    </ligand>
</feature>
<dbReference type="EMBL" id="PIQC01000004">
    <property type="protein sequence ID" value="RUO69683.1"/>
    <property type="molecule type" value="Genomic_DNA"/>
</dbReference>
<feature type="binding site" evidence="18">
    <location>
        <position position="364"/>
    </location>
    <ligand>
        <name>UDP-N-acetyl-alpha-D-glucosamine</name>
        <dbReference type="ChEBI" id="CHEBI:57705"/>
    </ligand>
</feature>
<comment type="caution">
    <text evidence="21">The sequence shown here is derived from an EMBL/GenBank/DDBJ whole genome shotgun (WGS) entry which is preliminary data.</text>
</comment>
<feature type="binding site" evidence="18">
    <location>
        <position position="137"/>
    </location>
    <ligand>
        <name>UDP-N-acetyl-alpha-D-glucosamine</name>
        <dbReference type="ChEBI" id="CHEBI:57705"/>
    </ligand>
</feature>
<dbReference type="PANTHER" id="PTHR43584:SF3">
    <property type="entry name" value="BIFUNCTIONAL PROTEIN GLMU"/>
    <property type="match status" value="1"/>
</dbReference>
<dbReference type="CDD" id="cd03353">
    <property type="entry name" value="LbH_GlmU_C"/>
    <property type="match status" value="1"/>
</dbReference>
<dbReference type="InterPro" id="IPR005882">
    <property type="entry name" value="Bifunctional_GlmU"/>
</dbReference>
<feature type="binding site" evidence="18">
    <location>
        <position position="225"/>
    </location>
    <ligand>
        <name>UDP-N-acetyl-alpha-D-glucosamine</name>
        <dbReference type="ChEBI" id="CHEBI:57705"/>
    </ligand>
</feature>
<evidence type="ECO:0000313" key="22">
    <source>
        <dbReference type="Proteomes" id="UP000288058"/>
    </source>
</evidence>
<evidence type="ECO:0000256" key="2">
    <source>
        <dbReference type="ARBA" id="ARBA00007707"/>
    </source>
</evidence>
<dbReference type="AlphaFoldDB" id="A0A432Z0G6"/>
<proteinExistence type="inferred from homology"/>
<dbReference type="InterPro" id="IPR038009">
    <property type="entry name" value="GlmU_C_LbH"/>
</dbReference>
<comment type="catalytic activity">
    <reaction evidence="16 18">
        <text>N-acetyl-alpha-D-glucosamine 1-phosphate + UTP + H(+) = UDP-N-acetyl-alpha-D-glucosamine + diphosphate</text>
        <dbReference type="Rhea" id="RHEA:13509"/>
        <dbReference type="ChEBI" id="CHEBI:15378"/>
        <dbReference type="ChEBI" id="CHEBI:33019"/>
        <dbReference type="ChEBI" id="CHEBI:46398"/>
        <dbReference type="ChEBI" id="CHEBI:57705"/>
        <dbReference type="ChEBI" id="CHEBI:57776"/>
        <dbReference type="EC" id="2.7.7.23"/>
    </reaction>
</comment>
<dbReference type="Gene3D" id="2.160.10.10">
    <property type="entry name" value="Hexapeptide repeat proteins"/>
    <property type="match status" value="1"/>
</dbReference>
<comment type="subcellular location">
    <subcellularLocation>
        <location evidence="1 18">Cytoplasm</location>
    </subcellularLocation>
</comment>
<dbReference type="InterPro" id="IPR011004">
    <property type="entry name" value="Trimer_LpxA-like_sf"/>
</dbReference>
<dbReference type="GO" id="GO:0000902">
    <property type="term" value="P:cell morphogenesis"/>
    <property type="evidence" value="ECO:0007669"/>
    <property type="project" value="UniProtKB-UniRule"/>
</dbReference>
<dbReference type="EC" id="2.3.1.157" evidence="18"/>
<feature type="region of interest" description="Linker" evidence="18">
    <location>
        <begin position="228"/>
        <end position="248"/>
    </location>
</feature>
<dbReference type="InterPro" id="IPR050065">
    <property type="entry name" value="GlmU-like"/>
</dbReference>
<keyword evidence="7 18" id="KW-0479">Metal-binding</keyword>
<evidence type="ECO:0000256" key="16">
    <source>
        <dbReference type="ARBA" id="ARBA00048493"/>
    </source>
</evidence>
<dbReference type="Pfam" id="PF25087">
    <property type="entry name" value="GMPPB_C"/>
    <property type="match status" value="1"/>
</dbReference>
<keyword evidence="13 18" id="KW-0012">Acyltransferase</keyword>
<feature type="binding site" evidence="18">
    <location>
        <begin position="384"/>
        <end position="385"/>
    </location>
    <ligand>
        <name>acetyl-CoA</name>
        <dbReference type="ChEBI" id="CHEBI:57288"/>
    </ligand>
</feature>
<dbReference type="GO" id="GO:0005737">
    <property type="term" value="C:cytoplasm"/>
    <property type="evidence" value="ECO:0007669"/>
    <property type="project" value="UniProtKB-SubCell"/>
</dbReference>
<feature type="active site" description="Proton acceptor" evidence="18">
    <location>
        <position position="361"/>
    </location>
</feature>
<dbReference type="InterPro" id="IPR056729">
    <property type="entry name" value="GMPPB_C"/>
</dbReference>
<comment type="pathway">
    <text evidence="18">Nucleotide-sugar biosynthesis; UDP-N-acetyl-alpha-D-glucosamine biosynthesis; UDP-N-acetyl-alpha-D-glucosamine from N-acetyl-alpha-D-glucosamine 1-phosphate: step 1/1.</text>
</comment>
<feature type="domain" description="Mannose-1-phosphate guanyltransferase C-terminal" evidence="20">
    <location>
        <begin position="267"/>
        <end position="348"/>
    </location>
</feature>
<feature type="binding site" evidence="18">
    <location>
        <position position="167"/>
    </location>
    <ligand>
        <name>UDP-N-acetyl-alpha-D-glucosamine</name>
        <dbReference type="ChEBI" id="CHEBI:57705"/>
    </ligand>
</feature>
<evidence type="ECO:0000256" key="4">
    <source>
        <dbReference type="ARBA" id="ARBA00022490"/>
    </source>
</evidence>
<evidence type="ECO:0000259" key="19">
    <source>
        <dbReference type="Pfam" id="PF12804"/>
    </source>
</evidence>
<comment type="cofactor">
    <cofactor evidence="18">
        <name>Mg(2+)</name>
        <dbReference type="ChEBI" id="CHEBI:18420"/>
    </cofactor>
    <text evidence="18">Binds 1 Mg(2+) ion per subunit.</text>
</comment>
<dbReference type="SUPFAM" id="SSF53448">
    <property type="entry name" value="Nucleotide-diphospho-sugar transferases"/>
    <property type="match status" value="1"/>
</dbReference>
<keyword evidence="22" id="KW-1185">Reference proteome</keyword>
<evidence type="ECO:0000256" key="8">
    <source>
        <dbReference type="ARBA" id="ARBA00022737"/>
    </source>
</evidence>
<evidence type="ECO:0000256" key="3">
    <source>
        <dbReference type="ARBA" id="ARBA00007947"/>
    </source>
</evidence>
<evidence type="ECO:0000256" key="6">
    <source>
        <dbReference type="ARBA" id="ARBA00022695"/>
    </source>
</evidence>
<sequence length="456" mass="48765">MKLRVVILAAGKGTRMRSDLPKVLHKVANKPMVEHVIDTARSLKPDAINLIYGHGGDQLQQAIAGDDLTWVEQREQLGTGHAVQQVIPHLKSSEKVIILYGDVPLLTESTLIKLVTASANTSLGLLTMTLAEPMGYGRIVRNECRSVTGIVEQKDANAQQLAINEVNTGIMIADSDKLKSWLEQLSNDNAQKEYYLTDIVAMAAQEGVNIATAQPDNAQEVEGANNRQQLASLERALQQRQAEELMTQGVTLIDPARFDCRGKLSAGSDVIIDINAVFEGSVVLGDRVVIEPNCVIRNSVIGDDTVIRANSHIEDAKVAKGCKVGPFARLRPGAELADEAQVGNFVEMKKSRLGKGSKASHLTYLGDTQVGEYANIGAGTITCNYDGVNKALTEIGDGAFIGSNSSLVAPVAIGKNATVGAGSVITRAVADEELAVARGKQRNISGWQRPQSKKGS</sequence>
<feature type="binding site" evidence="18">
    <location>
        <position position="331"/>
    </location>
    <ligand>
        <name>UDP-N-acetyl-alpha-D-glucosamine</name>
        <dbReference type="ChEBI" id="CHEBI:57705"/>
    </ligand>
</feature>
<keyword evidence="11 18" id="KW-0573">Peptidoglycan synthesis</keyword>
<evidence type="ECO:0000259" key="20">
    <source>
        <dbReference type="Pfam" id="PF25087"/>
    </source>
</evidence>
<dbReference type="GO" id="GO:0009245">
    <property type="term" value="P:lipid A biosynthetic process"/>
    <property type="evidence" value="ECO:0007669"/>
    <property type="project" value="UniProtKB-UniRule"/>
</dbReference>
<feature type="binding site" evidence="18">
    <location>
        <position position="375"/>
    </location>
    <ligand>
        <name>UDP-N-acetyl-alpha-D-glucosamine</name>
        <dbReference type="ChEBI" id="CHEBI:57705"/>
    </ligand>
</feature>
<keyword evidence="10 18" id="KW-0133">Cell shape</keyword>
<comment type="pathway">
    <text evidence="18">Bacterial outer membrane biogenesis; LPS lipid A biosynthesis.</text>
</comment>